<organism evidence="2 3">
    <name type="scientific">Nocardia vermiculata</name>
    <dbReference type="NCBI Taxonomy" id="257274"/>
    <lineage>
        <taxon>Bacteria</taxon>
        <taxon>Bacillati</taxon>
        <taxon>Actinomycetota</taxon>
        <taxon>Actinomycetes</taxon>
        <taxon>Mycobacteriales</taxon>
        <taxon>Nocardiaceae</taxon>
        <taxon>Nocardia</taxon>
    </lineage>
</organism>
<keyword evidence="1" id="KW-0812">Transmembrane</keyword>
<evidence type="ECO:0000313" key="2">
    <source>
        <dbReference type="EMBL" id="NKY51083.1"/>
    </source>
</evidence>
<dbReference type="Proteomes" id="UP000565711">
    <property type="component" value="Unassembled WGS sequence"/>
</dbReference>
<keyword evidence="1" id="KW-1133">Transmembrane helix</keyword>
<feature type="transmembrane region" description="Helical" evidence="1">
    <location>
        <begin position="20"/>
        <end position="42"/>
    </location>
</feature>
<feature type="transmembrane region" description="Helical" evidence="1">
    <location>
        <begin position="62"/>
        <end position="83"/>
    </location>
</feature>
<evidence type="ECO:0000256" key="1">
    <source>
        <dbReference type="SAM" id="Phobius"/>
    </source>
</evidence>
<proteinExistence type="predicted"/>
<name>A0A846XVD5_9NOCA</name>
<dbReference type="AlphaFoldDB" id="A0A846XVD5"/>
<gene>
    <name evidence="2" type="ORF">HGA08_12750</name>
</gene>
<dbReference type="EMBL" id="JAAXOP010000006">
    <property type="protein sequence ID" value="NKY51083.1"/>
    <property type="molecule type" value="Genomic_DNA"/>
</dbReference>
<reference evidence="2 3" key="1">
    <citation type="submission" date="2020-04" db="EMBL/GenBank/DDBJ databases">
        <title>MicrobeNet Type strains.</title>
        <authorList>
            <person name="Nicholson A.C."/>
        </authorList>
    </citation>
    <scope>NUCLEOTIDE SEQUENCE [LARGE SCALE GENOMIC DNA]</scope>
    <source>
        <strain evidence="2 3">JCM 12354</strain>
    </source>
</reference>
<keyword evidence="1" id="KW-0472">Membrane</keyword>
<keyword evidence="3" id="KW-1185">Reference proteome</keyword>
<evidence type="ECO:0000313" key="3">
    <source>
        <dbReference type="Proteomes" id="UP000565711"/>
    </source>
</evidence>
<sequence length="118" mass="12544">MTRVPEVSTRWSDPPSFRHAATYVGAVLVLAAVLAGATFGWAASRDRCANAEQVLCDTSARLVVGLAPGIVLLLGGIGAFVITIRQWRAGRPWPVWQGAGWFLFAVMVVYLAMAEGAG</sequence>
<comment type="caution">
    <text evidence="2">The sequence shown here is derived from an EMBL/GenBank/DDBJ whole genome shotgun (WGS) entry which is preliminary data.</text>
</comment>
<accession>A0A846XVD5</accession>
<feature type="transmembrane region" description="Helical" evidence="1">
    <location>
        <begin position="95"/>
        <end position="113"/>
    </location>
</feature>
<protein>
    <submittedName>
        <fullName evidence="2">Uncharacterized protein</fullName>
    </submittedName>
</protein>